<feature type="domain" description="Peptide N-acetyl-beta-D-glucosaminyl asparaginase amidase A N-terminal" evidence="1">
    <location>
        <begin position="45"/>
        <end position="107"/>
    </location>
</feature>
<dbReference type="InterPro" id="IPR021102">
    <property type="entry name" value="PNGase_A"/>
</dbReference>
<sequence>MLCTNYALCDPLVNFQVAQPPPFVLDSESLQCTIPIIQSVSLSRSFQPPTGCSTPNVWGGVTLNLTVTSNGTQYPRFAFFTFQNVEIWRSSTPIPNNLGSDGIVWTSTTSSRPDSTANTPVEVTLPQNAVTAFAELQASASGRDTFWVCLPSVGSLPALIVASC</sequence>
<comment type="caution">
    <text evidence="2">The sequence shown here is derived from an EMBL/GenBank/DDBJ whole genome shotgun (WGS) entry which is preliminary data.</text>
</comment>
<evidence type="ECO:0000313" key="3">
    <source>
        <dbReference type="Proteomes" id="UP001201163"/>
    </source>
</evidence>
<dbReference type="EMBL" id="JAKELL010000103">
    <property type="protein sequence ID" value="KAH8982207.1"/>
    <property type="molecule type" value="Genomic_DNA"/>
</dbReference>
<dbReference type="Proteomes" id="UP001201163">
    <property type="component" value="Unassembled WGS sequence"/>
</dbReference>
<dbReference type="InterPro" id="IPR056948">
    <property type="entry name" value="PNGaseA_N"/>
</dbReference>
<proteinExistence type="predicted"/>
<gene>
    <name evidence="2" type="ORF">EDB92DRAFT_1894873</name>
</gene>
<dbReference type="AlphaFoldDB" id="A0AAD4LAA5"/>
<dbReference type="PANTHER" id="PTHR31104">
    <property type="entry name" value="PEPTIDE-N4-(N-ACETYL-BETA-GLUCOSAMINYL)ASPARAGINE AMIDASE A PROTEIN"/>
    <property type="match status" value="1"/>
</dbReference>
<dbReference type="Pfam" id="PF12222">
    <property type="entry name" value="PNGaseA"/>
    <property type="match status" value="1"/>
</dbReference>
<name>A0AAD4LAA5_9AGAM</name>
<accession>A0AAD4LAA5</accession>
<organism evidence="2 3">
    <name type="scientific">Lactarius akahatsu</name>
    <dbReference type="NCBI Taxonomy" id="416441"/>
    <lineage>
        <taxon>Eukaryota</taxon>
        <taxon>Fungi</taxon>
        <taxon>Dikarya</taxon>
        <taxon>Basidiomycota</taxon>
        <taxon>Agaricomycotina</taxon>
        <taxon>Agaricomycetes</taxon>
        <taxon>Russulales</taxon>
        <taxon>Russulaceae</taxon>
        <taxon>Lactarius</taxon>
    </lineage>
</organism>
<evidence type="ECO:0000313" key="2">
    <source>
        <dbReference type="EMBL" id="KAH8982207.1"/>
    </source>
</evidence>
<evidence type="ECO:0000259" key="1">
    <source>
        <dbReference type="Pfam" id="PF12222"/>
    </source>
</evidence>
<keyword evidence="3" id="KW-1185">Reference proteome</keyword>
<reference evidence="2" key="1">
    <citation type="submission" date="2022-01" db="EMBL/GenBank/DDBJ databases">
        <title>Comparative genomics reveals a dynamic genome evolution in the ectomycorrhizal milk-cap (Lactarius) mushrooms.</title>
        <authorList>
            <consortium name="DOE Joint Genome Institute"/>
            <person name="Lebreton A."/>
            <person name="Tang N."/>
            <person name="Kuo A."/>
            <person name="LaButti K."/>
            <person name="Drula E."/>
            <person name="Barry K."/>
            <person name="Clum A."/>
            <person name="Lipzen A."/>
            <person name="Mousain D."/>
            <person name="Ng V."/>
            <person name="Wang R."/>
            <person name="Wang X."/>
            <person name="Dai Y."/>
            <person name="Henrissat B."/>
            <person name="Grigoriev I.V."/>
            <person name="Guerin-Laguette A."/>
            <person name="Yu F."/>
            <person name="Martin F.M."/>
        </authorList>
    </citation>
    <scope>NUCLEOTIDE SEQUENCE</scope>
    <source>
        <strain evidence="2">QP</strain>
    </source>
</reference>
<protein>
    <recommendedName>
        <fullName evidence="1">Peptide N-acetyl-beta-D-glucosaminyl asparaginase amidase A N-terminal domain-containing protein</fullName>
    </recommendedName>
</protein>